<comment type="caution">
    <text evidence="1">The sequence shown here is derived from an EMBL/GenBank/DDBJ whole genome shotgun (WGS) entry which is preliminary data.</text>
</comment>
<sequence>MAIFIDTPLDIAMARRLLRDYTDNPITEVKNDLINYLSRGRNAYLEMNKSVKPSSDIAIKGELPTQLIINQLLEEIKLRGF</sequence>
<dbReference type="InterPro" id="IPR027417">
    <property type="entry name" value="P-loop_NTPase"/>
</dbReference>
<name>A0ABX1ZEN5_9BACL</name>
<dbReference type="EMBL" id="WHNZ01000007">
    <property type="protein sequence ID" value="NOU98546.1"/>
    <property type="molecule type" value="Genomic_DNA"/>
</dbReference>
<protein>
    <recommendedName>
        <fullName evidence="3">Uridine kinase</fullName>
    </recommendedName>
</protein>
<evidence type="ECO:0008006" key="3">
    <source>
        <dbReference type="Google" id="ProtNLM"/>
    </source>
</evidence>
<reference evidence="1 2" key="1">
    <citation type="submission" date="2019-10" db="EMBL/GenBank/DDBJ databases">
        <title>Description of Paenibacillus pedi sp. nov.</title>
        <authorList>
            <person name="Carlier A."/>
            <person name="Qi S."/>
        </authorList>
    </citation>
    <scope>NUCLEOTIDE SEQUENCE [LARGE SCALE GENOMIC DNA]</scope>
    <source>
        <strain evidence="1 2">LMG 31457</strain>
    </source>
</reference>
<dbReference type="RefSeq" id="WP_171681434.1">
    <property type="nucleotide sequence ID" value="NZ_WHNZ01000007.1"/>
</dbReference>
<dbReference type="Proteomes" id="UP000618579">
    <property type="component" value="Unassembled WGS sequence"/>
</dbReference>
<keyword evidence="2" id="KW-1185">Reference proteome</keyword>
<gene>
    <name evidence="1" type="ORF">GC097_00710</name>
</gene>
<evidence type="ECO:0000313" key="1">
    <source>
        <dbReference type="EMBL" id="NOU98546.1"/>
    </source>
</evidence>
<dbReference type="Gene3D" id="3.40.50.300">
    <property type="entry name" value="P-loop containing nucleotide triphosphate hydrolases"/>
    <property type="match status" value="1"/>
</dbReference>
<accession>A0ABX1ZEN5</accession>
<proteinExistence type="predicted"/>
<evidence type="ECO:0000313" key="2">
    <source>
        <dbReference type="Proteomes" id="UP000618579"/>
    </source>
</evidence>
<organism evidence="1 2">
    <name type="scientific">Paenibacillus planticolens</name>
    <dbReference type="NCBI Taxonomy" id="2654976"/>
    <lineage>
        <taxon>Bacteria</taxon>
        <taxon>Bacillati</taxon>
        <taxon>Bacillota</taxon>
        <taxon>Bacilli</taxon>
        <taxon>Bacillales</taxon>
        <taxon>Paenibacillaceae</taxon>
        <taxon>Paenibacillus</taxon>
    </lineage>
</organism>